<reference evidence="2" key="1">
    <citation type="submission" date="2016-10" db="EMBL/GenBank/DDBJ databases">
        <authorList>
            <person name="Varghese N."/>
            <person name="Submissions S."/>
        </authorList>
    </citation>
    <scope>NUCLEOTIDE SEQUENCE [LARGE SCALE GENOMIC DNA]</scope>
    <source>
        <strain evidence="2">ATCC 700689</strain>
    </source>
</reference>
<evidence type="ECO:0000313" key="2">
    <source>
        <dbReference type="Proteomes" id="UP000182894"/>
    </source>
</evidence>
<organism evidence="1 2">
    <name type="scientific">Pseudomonas abietaniphila</name>
    <dbReference type="NCBI Taxonomy" id="89065"/>
    <lineage>
        <taxon>Bacteria</taxon>
        <taxon>Pseudomonadati</taxon>
        <taxon>Pseudomonadota</taxon>
        <taxon>Gammaproteobacteria</taxon>
        <taxon>Pseudomonadales</taxon>
        <taxon>Pseudomonadaceae</taxon>
        <taxon>Pseudomonas</taxon>
    </lineage>
</organism>
<protein>
    <submittedName>
        <fullName evidence="1">Uncharacterized protein</fullName>
    </submittedName>
</protein>
<keyword evidence="2" id="KW-1185">Reference proteome</keyword>
<proteinExistence type="predicted"/>
<dbReference type="Proteomes" id="UP000182894">
    <property type="component" value="Unassembled WGS sequence"/>
</dbReference>
<accession>A0A1G8IFC8</accession>
<sequence>MLKPPLIPQADPVDGLLTLEALQQPIIINLVAWAEALPGHSYQLVWNGREAGEKKYIRDERPGDPLTLVIPASLLEEEGTYAVGYRPKNEPGGQTAYSAVSPLIVDRTPPGGDLLATLLFEAHQQPLTEEALALAGDVLTARLPSYFDAKWGDVVRTYWGEQPGPERTLKADELGGGNIVFSFTRDFLAQLNDGEVLVTYTVTDRAGNLSRVSEPALLRLQLRNLPQALLPPVVPSAADGLLDHNDARHGVRVDIPRYGNVQPGDEVVLHWGKVTLHGQLLNDTSVLQPMILSWHVPYATVQAAGDGPAEVRYEVYRNGVLGGTSPATQVNVFVTLPGPQDPTPATLINEQLAAPTVRGRSEQANREHNVLDEDDYRLDADVIVPWQTGFKAFDQIALFWGTWPLPVMRTLDQNDIDAGADLVICLPNKLIVGEGTGRAIPLHYTATRTDNPNTSHSSTQLVRVVSQAQLPGGECGLAGAVFVDADTTHTLRLPAVTEGTSLWVKPYRNLSAGDLIEVSLKGYDAFIDGQLIKATEISMSATVDEHTHLNDVLFKIPSTLLDHFTLGRIEARYQIKNDYGSAWSLKSDVYIDRRSATPQLIKHD</sequence>
<gene>
    <name evidence="1" type="ORF">SAMN05216605_11135</name>
</gene>
<dbReference type="OrthoDB" id="7004795at2"/>
<evidence type="ECO:0000313" key="1">
    <source>
        <dbReference type="EMBL" id="SDI17593.1"/>
    </source>
</evidence>
<dbReference type="AlphaFoldDB" id="A0A1G8IFC8"/>
<dbReference type="RefSeq" id="WP_074755025.1">
    <property type="nucleotide sequence ID" value="NZ_FNCO01000011.1"/>
</dbReference>
<name>A0A1G8IFC8_9PSED</name>
<dbReference type="EMBL" id="FNCO01000011">
    <property type="protein sequence ID" value="SDI17593.1"/>
    <property type="molecule type" value="Genomic_DNA"/>
</dbReference>